<organism evidence="1 2">
    <name type="scientific">Demequina lutea</name>
    <dbReference type="NCBI Taxonomy" id="431489"/>
    <lineage>
        <taxon>Bacteria</taxon>
        <taxon>Bacillati</taxon>
        <taxon>Actinomycetota</taxon>
        <taxon>Actinomycetes</taxon>
        <taxon>Micrococcales</taxon>
        <taxon>Demequinaceae</taxon>
        <taxon>Demequina</taxon>
    </lineage>
</organism>
<dbReference type="Proteomes" id="UP000547973">
    <property type="component" value="Unassembled WGS sequence"/>
</dbReference>
<gene>
    <name evidence="1" type="ORF">BKA03_002719</name>
</gene>
<dbReference type="OrthoDB" id="3853753at2"/>
<evidence type="ECO:0000313" key="1">
    <source>
        <dbReference type="EMBL" id="NYI42600.1"/>
    </source>
</evidence>
<accession>A0A7Z0CLB8</accession>
<sequence>MSATLTVTHKSIGVEVRRGTYDIELDGARVGSVDMNDTFETPLEPGPHTLHLRSGRKSSRAVTFDAADGEVVAFRCTGKNLLPIFLASFLVPSLALTLRRE</sequence>
<protein>
    <recommendedName>
        <fullName evidence="3">PEGA domain-containing protein</fullName>
    </recommendedName>
</protein>
<dbReference type="RefSeq" id="WP_062075574.1">
    <property type="nucleotide sequence ID" value="NZ_BBRC01000011.1"/>
</dbReference>
<name>A0A7Z0CLB8_9MICO</name>
<comment type="caution">
    <text evidence="1">The sequence shown here is derived from an EMBL/GenBank/DDBJ whole genome shotgun (WGS) entry which is preliminary data.</text>
</comment>
<proteinExistence type="predicted"/>
<keyword evidence="2" id="KW-1185">Reference proteome</keyword>
<dbReference type="AlphaFoldDB" id="A0A7Z0CLB8"/>
<dbReference type="EMBL" id="JACBZO010000001">
    <property type="protein sequence ID" value="NYI42600.1"/>
    <property type="molecule type" value="Genomic_DNA"/>
</dbReference>
<evidence type="ECO:0008006" key="3">
    <source>
        <dbReference type="Google" id="ProtNLM"/>
    </source>
</evidence>
<reference evidence="1 2" key="1">
    <citation type="submission" date="2020-07" db="EMBL/GenBank/DDBJ databases">
        <title>Sequencing the genomes of 1000 actinobacteria strains.</title>
        <authorList>
            <person name="Klenk H.-P."/>
        </authorList>
    </citation>
    <scope>NUCLEOTIDE SEQUENCE [LARGE SCALE GENOMIC DNA]</scope>
    <source>
        <strain evidence="1 2">DSM 19970</strain>
    </source>
</reference>
<evidence type="ECO:0000313" key="2">
    <source>
        <dbReference type="Proteomes" id="UP000547973"/>
    </source>
</evidence>